<evidence type="ECO:0000313" key="2">
    <source>
        <dbReference type="EMBL" id="CEI67736.1"/>
    </source>
</evidence>
<dbReference type="PANTHER" id="PTHR12496:SF0">
    <property type="entry name" value="METHYLTRANSFERASE DOMAIN-CONTAINING PROTEIN"/>
    <property type="match status" value="1"/>
</dbReference>
<dbReference type="RefSeq" id="XP_025591451.1">
    <property type="nucleotide sequence ID" value="XM_025732536.2"/>
</dbReference>
<dbReference type="AlphaFoldDB" id="A0A2L2TUB7"/>
<evidence type="ECO:0000259" key="1">
    <source>
        <dbReference type="Pfam" id="PF13679"/>
    </source>
</evidence>
<reference evidence="3" key="1">
    <citation type="submission" date="2014-10" db="EMBL/GenBank/DDBJ databases">
        <authorList>
            <person name="King R."/>
        </authorList>
    </citation>
    <scope>NUCLEOTIDE SEQUENCE [LARGE SCALE GENOMIC DNA]</scope>
    <source>
        <strain evidence="3">A3/5</strain>
    </source>
</reference>
<dbReference type="OrthoDB" id="10258156at2759"/>
<protein>
    <recommendedName>
        <fullName evidence="1">Methyltransferase domain-containing protein</fullName>
    </recommendedName>
</protein>
<organism evidence="2 3">
    <name type="scientific">Fusarium venenatum</name>
    <dbReference type="NCBI Taxonomy" id="56646"/>
    <lineage>
        <taxon>Eukaryota</taxon>
        <taxon>Fungi</taxon>
        <taxon>Dikarya</taxon>
        <taxon>Ascomycota</taxon>
        <taxon>Pezizomycotina</taxon>
        <taxon>Sordariomycetes</taxon>
        <taxon>Hypocreomycetidae</taxon>
        <taxon>Hypocreales</taxon>
        <taxon>Nectriaceae</taxon>
        <taxon>Fusarium</taxon>
    </lineage>
</organism>
<dbReference type="InterPro" id="IPR052220">
    <property type="entry name" value="METTL25"/>
</dbReference>
<sequence>MPTLPKRYNSIDKYAKDIIEFIDKPLVRQITGGIHVNDSLIYNAWDALPSDWTSWWASFPDHRVAQQDLIDSIEEMGPSTVANDDIDQVQRLQPLPDRPESLSKWLESIQSLALPRDQRPGKVITLPDILTSRMKTKKIVEVSTAAAYIHSVCQTNNITHVIDMGSGQGYLSISLAYLFPELHVLAIDGSESQIAASKACAGSLGIPETRIQHMRRYIDGTPPLTDEIAAWAGGKRCMLVGLHACGNLSEHMLRYFTTVPFIVCLGVVGCCYNHIVPRSANYPNGFPISARMQDKNVSLSATALMTGCQAPNNWERANPSKQESVYSKRRFYRALLEKILYDRGIELDREERPTWGVLNGDMASFNAFARRVMRYLKVDESKISDADLVAYEERYRGYEGKVAILWTLSVLCCKVVESVIALDRYFFLTENGGQYVDIVPIFNYEISPRNLMLISNKR</sequence>
<dbReference type="STRING" id="56646.A0A2L2TUB7"/>
<accession>A0A2L2TUB7</accession>
<dbReference type="EMBL" id="LN649229">
    <property type="protein sequence ID" value="CEI67736.1"/>
    <property type="molecule type" value="Genomic_DNA"/>
</dbReference>
<dbReference type="InterPro" id="IPR029063">
    <property type="entry name" value="SAM-dependent_MTases_sf"/>
</dbReference>
<dbReference type="Gene3D" id="3.40.50.150">
    <property type="entry name" value="Vaccinia Virus protein VP39"/>
    <property type="match status" value="1"/>
</dbReference>
<dbReference type="PANTHER" id="PTHR12496">
    <property type="entry name" value="CGI-41 METHYLTRANSFERASE"/>
    <property type="match status" value="1"/>
</dbReference>
<dbReference type="SUPFAM" id="SSF53335">
    <property type="entry name" value="S-adenosyl-L-methionine-dependent methyltransferases"/>
    <property type="match status" value="1"/>
</dbReference>
<dbReference type="GeneID" id="37255887"/>
<dbReference type="Proteomes" id="UP000245910">
    <property type="component" value="Chromosome I"/>
</dbReference>
<name>A0A2L2TUB7_9HYPO</name>
<dbReference type="KEGG" id="fvn:FVRRES_04248"/>
<dbReference type="Pfam" id="PF13679">
    <property type="entry name" value="Methyltransf_32"/>
    <property type="match status" value="1"/>
</dbReference>
<proteinExistence type="predicted"/>
<feature type="domain" description="Methyltransferase" evidence="1">
    <location>
        <begin position="137"/>
        <end position="275"/>
    </location>
</feature>
<keyword evidence="3" id="KW-1185">Reference proteome</keyword>
<evidence type="ECO:0000313" key="3">
    <source>
        <dbReference type="Proteomes" id="UP000245910"/>
    </source>
</evidence>
<dbReference type="InterPro" id="IPR025714">
    <property type="entry name" value="Methyltranfer_dom"/>
</dbReference>